<evidence type="ECO:0000256" key="5">
    <source>
        <dbReference type="ARBA" id="ARBA00023136"/>
    </source>
</evidence>
<evidence type="ECO:0000313" key="9">
    <source>
        <dbReference type="Proteomes" id="UP000606922"/>
    </source>
</evidence>
<feature type="transmembrane region" description="Helical" evidence="6">
    <location>
        <begin position="152"/>
        <end position="177"/>
    </location>
</feature>
<comment type="subcellular location">
    <subcellularLocation>
        <location evidence="1">Cell membrane</location>
        <topology evidence="1">Multi-pass membrane protein</topology>
    </subcellularLocation>
</comment>
<keyword evidence="5 6" id="KW-0472">Membrane</keyword>
<keyword evidence="9" id="KW-1185">Reference proteome</keyword>
<evidence type="ECO:0000256" key="4">
    <source>
        <dbReference type="ARBA" id="ARBA00022989"/>
    </source>
</evidence>
<evidence type="ECO:0000256" key="3">
    <source>
        <dbReference type="ARBA" id="ARBA00022692"/>
    </source>
</evidence>
<dbReference type="EMBL" id="BMGB01000001">
    <property type="protein sequence ID" value="GGB04779.1"/>
    <property type="molecule type" value="Genomic_DNA"/>
</dbReference>
<gene>
    <name evidence="8" type="ORF">GCM10010979_19390</name>
</gene>
<dbReference type="PANTHER" id="PTHR35007:SF4">
    <property type="entry name" value="CONSERVED TRANSMEMBRANE PROTEIN-RELATED"/>
    <property type="match status" value="1"/>
</dbReference>
<keyword evidence="3 6" id="KW-0812">Transmembrane</keyword>
<evidence type="ECO:0000256" key="2">
    <source>
        <dbReference type="ARBA" id="ARBA00022475"/>
    </source>
</evidence>
<evidence type="ECO:0000256" key="1">
    <source>
        <dbReference type="ARBA" id="ARBA00004651"/>
    </source>
</evidence>
<dbReference type="Proteomes" id="UP000606922">
    <property type="component" value="Unassembled WGS sequence"/>
</dbReference>
<comment type="caution">
    <text evidence="8">The sequence shown here is derived from an EMBL/GenBank/DDBJ whole genome shotgun (WGS) entry which is preliminary data.</text>
</comment>
<evidence type="ECO:0000313" key="8">
    <source>
        <dbReference type="EMBL" id="GGB04779.1"/>
    </source>
</evidence>
<dbReference type="AlphaFoldDB" id="A0A916SKK6"/>
<dbReference type="InterPro" id="IPR018076">
    <property type="entry name" value="T2SS_GspF_dom"/>
</dbReference>
<keyword evidence="4 6" id="KW-1133">Transmembrane helix</keyword>
<feature type="domain" description="Type II secretion system protein GspF" evidence="7">
    <location>
        <begin position="23"/>
        <end position="144"/>
    </location>
</feature>
<evidence type="ECO:0000256" key="6">
    <source>
        <dbReference type="SAM" id="Phobius"/>
    </source>
</evidence>
<dbReference type="PANTHER" id="PTHR35007">
    <property type="entry name" value="INTEGRAL MEMBRANE PROTEIN-RELATED"/>
    <property type="match status" value="1"/>
</dbReference>
<name>A0A916SKK6_9MICO</name>
<dbReference type="RefSeq" id="WP_229733206.1">
    <property type="nucleotide sequence ID" value="NZ_BMGB01000001.1"/>
</dbReference>
<feature type="transmembrane region" description="Helical" evidence="6">
    <location>
        <begin position="282"/>
        <end position="303"/>
    </location>
</feature>
<organism evidence="8 9">
    <name type="scientific">Conyzicola nivalis</name>
    <dbReference type="NCBI Taxonomy" id="1477021"/>
    <lineage>
        <taxon>Bacteria</taxon>
        <taxon>Bacillati</taxon>
        <taxon>Actinomycetota</taxon>
        <taxon>Actinomycetes</taxon>
        <taxon>Micrococcales</taxon>
        <taxon>Microbacteriaceae</taxon>
        <taxon>Conyzicola</taxon>
    </lineage>
</organism>
<keyword evidence="2" id="KW-1003">Cell membrane</keyword>
<protein>
    <recommendedName>
        <fullName evidence="7">Type II secretion system protein GspF domain-containing protein</fullName>
    </recommendedName>
</protein>
<sequence length="310" mass="31911">MKWPGRARRRDDPQLAAVAAMVQRLAVLLAAGVTPAAAWGYLEETRVVTAVAHRAARGTPVATALVAALPDVPEPERPAWRALAAAWFAATEAGAPLASSLREFAASLRALADAQREISVALSAPIATARLVMVLPAVGVLFGLVLGFDTLGILFTTVPGLACLVLGCILLALAFAWNRRLVASARPRELAPGLRFDLMAIAVSGGTSLERATGSVRRALEAAGVDAVGDLPAVDAVLDLSRRAGVPAGDLLRSEAEEARRSARATAAAAASVLGVKLMLPLGLCILPAFMLLGVAPLLLAVISSTVSGF</sequence>
<feature type="transmembrane region" description="Helical" evidence="6">
    <location>
        <begin position="120"/>
        <end position="146"/>
    </location>
</feature>
<accession>A0A916SKK6</accession>
<dbReference type="Pfam" id="PF00482">
    <property type="entry name" value="T2SSF"/>
    <property type="match status" value="1"/>
</dbReference>
<reference evidence="8" key="1">
    <citation type="journal article" date="2014" name="Int. J. Syst. Evol. Microbiol.">
        <title>Complete genome sequence of Corynebacterium casei LMG S-19264T (=DSM 44701T), isolated from a smear-ripened cheese.</title>
        <authorList>
            <consortium name="US DOE Joint Genome Institute (JGI-PGF)"/>
            <person name="Walter F."/>
            <person name="Albersmeier A."/>
            <person name="Kalinowski J."/>
            <person name="Ruckert C."/>
        </authorList>
    </citation>
    <scope>NUCLEOTIDE SEQUENCE</scope>
    <source>
        <strain evidence="8">CGMCC 1.12813</strain>
    </source>
</reference>
<dbReference type="GO" id="GO:0005886">
    <property type="term" value="C:plasma membrane"/>
    <property type="evidence" value="ECO:0007669"/>
    <property type="project" value="UniProtKB-SubCell"/>
</dbReference>
<proteinExistence type="predicted"/>
<evidence type="ECO:0000259" key="7">
    <source>
        <dbReference type="Pfam" id="PF00482"/>
    </source>
</evidence>
<reference evidence="8" key="2">
    <citation type="submission" date="2020-09" db="EMBL/GenBank/DDBJ databases">
        <authorList>
            <person name="Sun Q."/>
            <person name="Zhou Y."/>
        </authorList>
    </citation>
    <scope>NUCLEOTIDE SEQUENCE</scope>
    <source>
        <strain evidence="8">CGMCC 1.12813</strain>
    </source>
</reference>